<evidence type="ECO:0000256" key="4">
    <source>
        <dbReference type="ARBA" id="ARBA00022475"/>
    </source>
</evidence>
<comment type="caution">
    <text evidence="9">Lacks conserved residue(s) required for the propagation of feature annotation.</text>
</comment>
<dbReference type="PANTHER" id="PTHR42922">
    <property type="entry name" value="PHOSPHATE TRANSPORT SYSTEM PERMEASE PROTEIN PSTA"/>
    <property type="match status" value="1"/>
</dbReference>
<protein>
    <recommendedName>
        <fullName evidence="9">Phosphate transport system permease protein PstA</fullName>
    </recommendedName>
</protein>
<dbReference type="RefSeq" id="WP_125740679.1">
    <property type="nucleotide sequence ID" value="NZ_RCOR01000012.1"/>
</dbReference>
<keyword evidence="3" id="KW-0813">Transport</keyword>
<evidence type="ECO:0000259" key="10">
    <source>
        <dbReference type="PROSITE" id="PS50928"/>
    </source>
</evidence>
<sequence length="280" mass="30153">MAELRELKEKLFLITSLSLAALAILPIFHILLSIFYNGLPVLISAGVDFLVDSPPPPGGGLGGIGPSLVGTFMLAFISSLVGIPLSFASALFSVEFPDNVISRGVRVLSKALLQIPSILVGMLVYTIMVVPMGKFSMLAGSLALAIMMIPYVTTYVEEALENVPKTYKEAGYALGLSRTKVVFKISVSIAKRGILTGVLMGLAKVTGETAPLLFTVGKQRQMISLDPLGYTDSISLLIFDFIQTPYANWHRVAWGSALVLTSIFLLIFLATRSLTRRVVL</sequence>
<proteinExistence type="inferred from homology"/>
<evidence type="ECO:0000256" key="2">
    <source>
        <dbReference type="ARBA" id="ARBA00007069"/>
    </source>
</evidence>
<feature type="domain" description="ABC transmembrane type-1" evidence="10">
    <location>
        <begin position="68"/>
        <end position="275"/>
    </location>
</feature>
<dbReference type="InterPro" id="IPR000515">
    <property type="entry name" value="MetI-like"/>
</dbReference>
<keyword evidence="4 9" id="KW-1003">Cell membrane</keyword>
<dbReference type="InterPro" id="IPR035906">
    <property type="entry name" value="MetI-like_sf"/>
</dbReference>
<evidence type="ECO:0000256" key="5">
    <source>
        <dbReference type="ARBA" id="ARBA00022592"/>
    </source>
</evidence>
<dbReference type="InterPro" id="IPR051408">
    <property type="entry name" value="Phosphate_transprt_permease"/>
</dbReference>
<evidence type="ECO:0000256" key="3">
    <source>
        <dbReference type="ARBA" id="ARBA00022448"/>
    </source>
</evidence>
<name>A0A3R9PDH7_9CREN</name>
<keyword evidence="8 9" id="KW-0472">Membrane</keyword>
<gene>
    <name evidence="11" type="primary">pstA</name>
    <name evidence="11" type="ORF">D9Q81_01330</name>
</gene>
<dbReference type="PROSITE" id="PS50928">
    <property type="entry name" value="ABC_TM1"/>
    <property type="match status" value="1"/>
</dbReference>
<reference evidence="11 12" key="1">
    <citation type="submission" date="2018-10" db="EMBL/GenBank/DDBJ databases">
        <title>Co-occurring genomic capacity for anaerobic methane metabolism and dissimilatory sulfite reduction discovered in the Korarchaeota.</title>
        <authorList>
            <person name="Mckay L.J."/>
            <person name="Dlakic M."/>
            <person name="Fields M.W."/>
            <person name="Delmont T.O."/>
            <person name="Eren A.M."/>
            <person name="Jay Z.J."/>
            <person name="Klingelsmith K.B."/>
            <person name="Rusch D.B."/>
            <person name="Inskeep W.P."/>
        </authorList>
    </citation>
    <scope>NUCLEOTIDE SEQUENCE [LARGE SCALE GENOMIC DNA]</scope>
    <source>
        <strain evidence="11 12">WS</strain>
    </source>
</reference>
<evidence type="ECO:0000313" key="11">
    <source>
        <dbReference type="EMBL" id="RSN70229.1"/>
    </source>
</evidence>
<evidence type="ECO:0000313" key="12">
    <source>
        <dbReference type="Proteomes" id="UP000278149"/>
    </source>
</evidence>
<dbReference type="Gene3D" id="1.10.3720.10">
    <property type="entry name" value="MetI-like"/>
    <property type="match status" value="1"/>
</dbReference>
<dbReference type="Proteomes" id="UP000278149">
    <property type="component" value="Unassembled WGS sequence"/>
</dbReference>
<keyword evidence="7 9" id="KW-1133">Transmembrane helix</keyword>
<organism evidence="11 12">
    <name type="scientific">Candidatus Korarchaeum cryptofilum</name>
    <dbReference type="NCBI Taxonomy" id="498846"/>
    <lineage>
        <taxon>Archaea</taxon>
        <taxon>Thermoproteota</taxon>
        <taxon>Candidatus Korarchaeia</taxon>
        <taxon>Candidatus Korarchaeales</taxon>
        <taxon>Candidatus Korarchaeaceae</taxon>
        <taxon>Candidatus Korarchaeum</taxon>
    </lineage>
</organism>
<comment type="similarity">
    <text evidence="2 9">Belongs to the binding-protein-dependent transport system permease family. CysTW subfamily.</text>
</comment>
<feature type="transmembrane region" description="Helical" evidence="9">
    <location>
        <begin position="252"/>
        <end position="271"/>
    </location>
</feature>
<feature type="transmembrane region" description="Helical" evidence="9">
    <location>
        <begin position="12"/>
        <end position="36"/>
    </location>
</feature>
<dbReference type="EMBL" id="RCOR01000012">
    <property type="protein sequence ID" value="RSN70229.1"/>
    <property type="molecule type" value="Genomic_DNA"/>
</dbReference>
<dbReference type="Pfam" id="PF00528">
    <property type="entry name" value="BPD_transp_1"/>
    <property type="match status" value="1"/>
</dbReference>
<dbReference type="GO" id="GO:0005886">
    <property type="term" value="C:plasma membrane"/>
    <property type="evidence" value="ECO:0007669"/>
    <property type="project" value="UniProtKB-SubCell"/>
</dbReference>
<keyword evidence="6 9" id="KW-0812">Transmembrane</keyword>
<dbReference type="AlphaFoldDB" id="A0A3R9PDH7"/>
<comment type="subcellular location">
    <subcellularLocation>
        <location evidence="1 9">Cell membrane</location>
        <topology evidence="1 9">Multi-pass membrane protein</topology>
    </subcellularLocation>
</comment>
<evidence type="ECO:0000256" key="6">
    <source>
        <dbReference type="ARBA" id="ARBA00022692"/>
    </source>
</evidence>
<evidence type="ECO:0000256" key="1">
    <source>
        <dbReference type="ARBA" id="ARBA00004651"/>
    </source>
</evidence>
<dbReference type="GO" id="GO:0035435">
    <property type="term" value="P:phosphate ion transmembrane transport"/>
    <property type="evidence" value="ECO:0007669"/>
    <property type="project" value="InterPro"/>
</dbReference>
<evidence type="ECO:0000256" key="8">
    <source>
        <dbReference type="ARBA" id="ARBA00023136"/>
    </source>
</evidence>
<feature type="transmembrane region" description="Helical" evidence="9">
    <location>
        <begin position="137"/>
        <end position="156"/>
    </location>
</feature>
<accession>A0A3R9PDH7</accession>
<dbReference type="GO" id="GO:0005315">
    <property type="term" value="F:phosphate transmembrane transporter activity"/>
    <property type="evidence" value="ECO:0007669"/>
    <property type="project" value="InterPro"/>
</dbReference>
<dbReference type="NCBIfam" id="TIGR00974">
    <property type="entry name" value="3a0107s02c"/>
    <property type="match status" value="1"/>
</dbReference>
<dbReference type="PANTHER" id="PTHR42922:SF1">
    <property type="entry name" value="PHOSPHATE TRANSPORT SYSTEM PERMEASE PROTEIN PSTA"/>
    <property type="match status" value="1"/>
</dbReference>
<feature type="transmembrane region" description="Helical" evidence="9">
    <location>
        <begin position="112"/>
        <end position="131"/>
    </location>
</feature>
<evidence type="ECO:0000256" key="9">
    <source>
        <dbReference type="RuleBase" id="RU363043"/>
    </source>
</evidence>
<dbReference type="SUPFAM" id="SSF161098">
    <property type="entry name" value="MetI-like"/>
    <property type="match status" value="1"/>
</dbReference>
<dbReference type="InterPro" id="IPR005672">
    <property type="entry name" value="Phosphate_PstA"/>
</dbReference>
<comment type="caution">
    <text evidence="11">The sequence shown here is derived from an EMBL/GenBank/DDBJ whole genome shotgun (WGS) entry which is preliminary data.</text>
</comment>
<evidence type="ECO:0000256" key="7">
    <source>
        <dbReference type="ARBA" id="ARBA00022989"/>
    </source>
</evidence>
<keyword evidence="5" id="KW-0592">Phosphate transport</keyword>
<feature type="transmembrane region" description="Helical" evidence="9">
    <location>
        <begin position="68"/>
        <end position="92"/>
    </location>
</feature>
<dbReference type="CDD" id="cd06261">
    <property type="entry name" value="TM_PBP2"/>
    <property type="match status" value="1"/>
</dbReference>